<dbReference type="EMBL" id="MEUV01000046">
    <property type="protein sequence ID" value="OGC45168.1"/>
    <property type="molecule type" value="Genomic_DNA"/>
</dbReference>
<keyword evidence="5" id="KW-0694">RNA-binding</keyword>
<sequence length="103" mass="11546">MKIRKGDKVMVISGKDKGKISTVLLSFPKENKIIVEGVNIVKKHVKPGKISKEGGIIKKEALINVSNVMFYDEKLGKPIRIGINVVKSKKYRINKTTKEVLNK</sequence>
<dbReference type="InterPro" id="IPR041988">
    <property type="entry name" value="Ribosomal_uL24_KOW"/>
</dbReference>
<evidence type="ECO:0000256" key="1">
    <source>
        <dbReference type="ARBA" id="ARBA00010618"/>
    </source>
</evidence>
<dbReference type="GO" id="GO:0019843">
    <property type="term" value="F:rRNA binding"/>
    <property type="evidence" value="ECO:0007669"/>
    <property type="project" value="UniProtKB-UniRule"/>
</dbReference>
<name>A0A1F4UJL4_UNCKA</name>
<dbReference type="GO" id="GO:0005840">
    <property type="term" value="C:ribosome"/>
    <property type="evidence" value="ECO:0007669"/>
    <property type="project" value="UniProtKB-KW"/>
</dbReference>
<comment type="similarity">
    <text evidence="1 5">Belongs to the universal ribosomal protein uL24 family.</text>
</comment>
<keyword evidence="5" id="KW-0699">rRNA-binding</keyword>
<evidence type="ECO:0000313" key="8">
    <source>
        <dbReference type="Proteomes" id="UP000178615"/>
    </source>
</evidence>
<evidence type="ECO:0000256" key="2">
    <source>
        <dbReference type="ARBA" id="ARBA00022980"/>
    </source>
</evidence>
<dbReference type="InterPro" id="IPR014722">
    <property type="entry name" value="Rib_uL2_dom2"/>
</dbReference>
<dbReference type="HAMAP" id="MF_01326_B">
    <property type="entry name" value="Ribosomal_uL24_B"/>
    <property type="match status" value="1"/>
</dbReference>
<dbReference type="PANTHER" id="PTHR12903">
    <property type="entry name" value="MITOCHONDRIAL RIBOSOMAL PROTEIN L24"/>
    <property type="match status" value="1"/>
</dbReference>
<dbReference type="CDD" id="cd06089">
    <property type="entry name" value="KOW_RPL26"/>
    <property type="match status" value="1"/>
</dbReference>
<dbReference type="AlphaFoldDB" id="A0A1F4UJL4"/>
<dbReference type="InterPro" id="IPR057264">
    <property type="entry name" value="Ribosomal_uL24_C"/>
</dbReference>
<evidence type="ECO:0000256" key="4">
    <source>
        <dbReference type="ARBA" id="ARBA00035206"/>
    </source>
</evidence>
<dbReference type="Pfam" id="PF17136">
    <property type="entry name" value="ribosomal_L24"/>
    <property type="match status" value="1"/>
</dbReference>
<comment type="subunit">
    <text evidence="5">Part of the 50S ribosomal subunit.</text>
</comment>
<dbReference type="Gene3D" id="2.30.30.30">
    <property type="match status" value="1"/>
</dbReference>
<dbReference type="SMART" id="SM00739">
    <property type="entry name" value="KOW"/>
    <property type="match status" value="1"/>
</dbReference>
<dbReference type="GO" id="GO:0006412">
    <property type="term" value="P:translation"/>
    <property type="evidence" value="ECO:0007669"/>
    <property type="project" value="UniProtKB-UniRule"/>
</dbReference>
<dbReference type="GO" id="GO:0003735">
    <property type="term" value="F:structural constituent of ribosome"/>
    <property type="evidence" value="ECO:0007669"/>
    <property type="project" value="InterPro"/>
</dbReference>
<dbReference type="InterPro" id="IPR003256">
    <property type="entry name" value="Ribosomal_uL24"/>
</dbReference>
<evidence type="ECO:0000259" key="6">
    <source>
        <dbReference type="SMART" id="SM00739"/>
    </source>
</evidence>
<comment type="function">
    <text evidence="5">One of two assembly initiator proteins, it binds directly to the 5'-end of the 23S rRNA, where it nucleates assembly of the 50S subunit.</text>
</comment>
<dbReference type="Pfam" id="PF00467">
    <property type="entry name" value="KOW"/>
    <property type="match status" value="1"/>
</dbReference>
<proteinExistence type="inferred from homology"/>
<organism evidence="7 8">
    <name type="scientific">candidate division WWE3 bacterium RBG_19FT_COMBO_34_6</name>
    <dbReference type="NCBI Taxonomy" id="1802612"/>
    <lineage>
        <taxon>Bacteria</taxon>
        <taxon>Katanobacteria</taxon>
    </lineage>
</organism>
<keyword evidence="2 5" id="KW-0689">Ribosomal protein</keyword>
<accession>A0A1F4UJL4</accession>
<dbReference type="InterPro" id="IPR008991">
    <property type="entry name" value="Translation_prot_SH3-like_sf"/>
</dbReference>
<dbReference type="Proteomes" id="UP000178615">
    <property type="component" value="Unassembled WGS sequence"/>
</dbReference>
<evidence type="ECO:0000313" key="7">
    <source>
        <dbReference type="EMBL" id="OGC45168.1"/>
    </source>
</evidence>
<keyword evidence="3 5" id="KW-0687">Ribonucleoprotein</keyword>
<dbReference type="GO" id="GO:1990904">
    <property type="term" value="C:ribonucleoprotein complex"/>
    <property type="evidence" value="ECO:0007669"/>
    <property type="project" value="UniProtKB-KW"/>
</dbReference>
<dbReference type="NCBIfam" id="TIGR01079">
    <property type="entry name" value="rplX_bact"/>
    <property type="match status" value="1"/>
</dbReference>
<evidence type="ECO:0000256" key="3">
    <source>
        <dbReference type="ARBA" id="ARBA00023274"/>
    </source>
</evidence>
<dbReference type="InterPro" id="IPR005824">
    <property type="entry name" value="KOW"/>
</dbReference>
<protein>
    <recommendedName>
        <fullName evidence="4 5">Large ribosomal subunit protein uL24</fullName>
    </recommendedName>
</protein>
<comment type="function">
    <text evidence="5">One of the proteins that surrounds the polypeptide exit tunnel on the outside of the subunit.</text>
</comment>
<gene>
    <name evidence="5" type="primary">rplX</name>
    <name evidence="7" type="ORF">A2V49_00055</name>
</gene>
<reference evidence="7 8" key="1">
    <citation type="journal article" date="2016" name="Nat. Commun.">
        <title>Thousands of microbial genomes shed light on interconnected biogeochemical processes in an aquifer system.</title>
        <authorList>
            <person name="Anantharaman K."/>
            <person name="Brown C.T."/>
            <person name="Hug L.A."/>
            <person name="Sharon I."/>
            <person name="Castelle C.J."/>
            <person name="Probst A.J."/>
            <person name="Thomas B.C."/>
            <person name="Singh A."/>
            <person name="Wilkins M.J."/>
            <person name="Karaoz U."/>
            <person name="Brodie E.L."/>
            <person name="Williams K.H."/>
            <person name="Hubbard S.S."/>
            <person name="Banfield J.F."/>
        </authorList>
    </citation>
    <scope>NUCLEOTIDE SEQUENCE [LARGE SCALE GENOMIC DNA]</scope>
</reference>
<dbReference type="SUPFAM" id="SSF50104">
    <property type="entry name" value="Translation proteins SH3-like domain"/>
    <property type="match status" value="1"/>
</dbReference>
<comment type="caution">
    <text evidence="7">The sequence shown here is derived from an EMBL/GenBank/DDBJ whole genome shotgun (WGS) entry which is preliminary data.</text>
</comment>
<feature type="domain" description="KOW" evidence="6">
    <location>
        <begin position="2"/>
        <end position="29"/>
    </location>
</feature>
<evidence type="ECO:0000256" key="5">
    <source>
        <dbReference type="HAMAP-Rule" id="MF_01326"/>
    </source>
</evidence>